<dbReference type="GO" id="GO:0010073">
    <property type="term" value="P:meristem maintenance"/>
    <property type="evidence" value="ECO:0007669"/>
    <property type="project" value="InterPro"/>
</dbReference>
<evidence type="ECO:0000256" key="2">
    <source>
        <dbReference type="SAM" id="MobiDB-lite"/>
    </source>
</evidence>
<keyword evidence="4" id="KW-1185">Reference proteome</keyword>
<dbReference type="SMART" id="SM00320">
    <property type="entry name" value="WD40"/>
    <property type="match status" value="15"/>
</dbReference>
<sequence>MDEYYKMSSIDWRPSPVVALATSFDGARVAAARQDGSLEIWLVSPGSIGWHCQLTIHGNPNGRVTSLIWCPGGSDGSRLFSSDIDGSVTKWDLFHLNQTPVLKSDGVSIWQMAMTFPKSYKINDRMGNGFHDFDEHDNSESDEDSDSPGPSVGEHPRVAIGLDNGFVRIYEISDTDKFDYVKSLPGVKGRILSVTWSTDANYIYTGSSDGLIRCWNATLGNEIYRITAGLGGLDSGHKLCILSLLSLRSGTLVSADSSGSVQFWNSQHGTLLQAHSLHKGDVNALAAAPSHDRVFSAGSDGQVILYKLSSSQSASSDDINSPPMMKRWIYVHYVRAHTHDVKALTVAVPISHEDIKSEKRIKRTRHEEKPIDFSYHKWAHLGVPMLISAGDDTKLFAYPVKEFTKFSPHDICPVPQRTPIQLVHNSVFNQSKMLLVQSSQWIDVYLLQLKNVRTPGGFAKTKILCRKCKASEKIICSSISNSGALFAYSDHKKPRLFELERGEFGKITWSLGRRELPQRLPFAHSMIFTHDSSCLIVAGHDRRIYVVNVGRSELVDTFTPCRELQDEESPPTEPPITRLFTSSDGQWLAAVNCFGDIYVFNLETRSQHWFISRLDGASVTACGFPPQNTNVLIVTTSSNQVYALDVEAKQLGEWSKRHTSALPRRYQEFPGEVIGLSFPPSETSSSLSATSTSVVVYSSRAACLIDFGLPVEPDESDMLNTQDSMARNLQNFNVKKRSRHSRRNFETNPGWKTNLTNNYGRLVFLFSFYPTSSLSLTNIQFTLTVSDCGSSTMAELYKISSIDWRPSPVVALATSFDGLRVAAARQDGSLEIWLVSPGSIGWHCQLTIHGNPNGRVTSLIWCTGGSDGSRLFSSNIDGSVTKWDLFHLNQTTVLESDGIPIWQMAVTFPKSDKINDERKGGQMGNGFHAFDDHESSESDDDSDSPGSLERSDCECPRVAIGFDNGSVRIYDISDTDDFILVKSLPAVIGRVLSVTWSTDANYIYSGSSDGLIRCWNATLGNEIYRITAGLGGLGSGHELCIWSLLSLRSGTLVSADSSGSVQFWDSQLGTLLQTHSLHKGHVNALAAAPSHDRVFSAGSDGQVILYKLSSQSASSDDINSPSTMKRWIYVHYVKAHTHDIKALTVAVPISHEDFKPEKRIKRARCEEKPIDFSYHKWADLGVPMLISAGDDTKLFAYPVKEFTKFSPHDICPAPQRTPIQIVVNSVFNQSKMLLVQSSQWIDVHLLQLKNVCTPGGLAKAEILARVKCKASEKIICSTISNSGVLFAYSDHKKPRLFELEKHEVGKTKWVVSSRKLPQRLPFAHYMIFTHDSSCLIVAGHDRKIYIVDVGRSELVHTFTPCRVLQDEELPPTKPPITRLFTSSDGQWLAAVNCFGDIYVFNLETRSQHWFISRLDGASVTAGGFPPQNTNVLVVTTSSNQVYAFDVEAKQLGEWSKRHTSALPRRFQEFPGEVIGLSFPPSATSSSPSATSSSVVVYSSRAMCLIDFGLPVEPDDSDMLNTQDSMARNLQNFNVKKRTKHSRKNFEVLPLENPVLFLAHTSKNSFFMIDKPWLQVVKSLEAPPVHRHIFGT</sequence>
<comment type="caution">
    <text evidence="3">The sequence shown here is derived from an EMBL/GenBank/DDBJ whole genome shotgun (WGS) entry which is preliminary data.</text>
</comment>
<dbReference type="STRING" id="157652.A0A371GIN2"/>
<dbReference type="PROSITE" id="PS50294">
    <property type="entry name" value="WD_REPEATS_REGION"/>
    <property type="match status" value="2"/>
</dbReference>
<dbReference type="GO" id="GO:0035266">
    <property type="term" value="P:meristem growth"/>
    <property type="evidence" value="ECO:0007669"/>
    <property type="project" value="InterPro"/>
</dbReference>
<protein>
    <submittedName>
        <fullName evidence="3">U3 small nucleolar RNA-associated protein 4-like protein</fullName>
    </submittedName>
</protein>
<feature type="region of interest" description="Disordered" evidence="2">
    <location>
        <begin position="131"/>
        <end position="157"/>
    </location>
</feature>
<accession>A0A371GIN2</accession>
<dbReference type="SUPFAM" id="SSF50978">
    <property type="entry name" value="WD40 repeat-like"/>
    <property type="match status" value="2"/>
</dbReference>
<dbReference type="InterPro" id="IPR044622">
    <property type="entry name" value="PCN"/>
</dbReference>
<dbReference type="InterPro" id="IPR036322">
    <property type="entry name" value="WD40_repeat_dom_sf"/>
</dbReference>
<keyword evidence="1" id="KW-0853">WD repeat</keyword>
<dbReference type="Pfam" id="PF00400">
    <property type="entry name" value="WD40"/>
    <property type="match status" value="4"/>
</dbReference>
<evidence type="ECO:0000256" key="1">
    <source>
        <dbReference type="PROSITE-ProRule" id="PRU00221"/>
    </source>
</evidence>
<dbReference type="OrthoDB" id="8883818at2759"/>
<evidence type="ECO:0000313" key="4">
    <source>
        <dbReference type="Proteomes" id="UP000257109"/>
    </source>
</evidence>
<reference evidence="3" key="1">
    <citation type="submission" date="2018-05" db="EMBL/GenBank/DDBJ databases">
        <title>Draft genome of Mucuna pruriens seed.</title>
        <authorList>
            <person name="Nnadi N.E."/>
            <person name="Vos R."/>
            <person name="Hasami M.H."/>
            <person name="Devisetty U.K."/>
            <person name="Aguiy J.C."/>
        </authorList>
    </citation>
    <scope>NUCLEOTIDE SEQUENCE [LARGE SCALE GENOMIC DNA]</scope>
    <source>
        <strain evidence="3">JCA_2017</strain>
    </source>
</reference>
<feature type="repeat" description="WD" evidence="1">
    <location>
        <begin position="984"/>
        <end position="1025"/>
    </location>
</feature>
<feature type="repeat" description="WD" evidence="1">
    <location>
        <begin position="1075"/>
        <end position="1116"/>
    </location>
</feature>
<name>A0A371GIN2_MUCPR</name>
<gene>
    <name evidence="3" type="primary">UTP4</name>
    <name evidence="3" type="ORF">CR513_27712</name>
</gene>
<proteinExistence type="predicted"/>
<feature type="repeat" description="WD" evidence="1">
    <location>
        <begin position="275"/>
        <end position="316"/>
    </location>
</feature>
<dbReference type="SUPFAM" id="SSF50998">
    <property type="entry name" value="Quinoprotein alcohol dehydrogenase-like"/>
    <property type="match status" value="1"/>
</dbReference>
<feature type="region of interest" description="Disordered" evidence="2">
    <location>
        <begin position="913"/>
        <end position="952"/>
    </location>
</feature>
<dbReference type="Gene3D" id="2.130.10.10">
    <property type="entry name" value="YVTN repeat-like/Quinoprotein amine dehydrogenase"/>
    <property type="match status" value="6"/>
</dbReference>
<evidence type="ECO:0000313" key="3">
    <source>
        <dbReference type="EMBL" id="RDX90415.1"/>
    </source>
</evidence>
<organism evidence="3 4">
    <name type="scientific">Mucuna pruriens</name>
    <name type="common">Velvet bean</name>
    <name type="synonym">Dolichos pruriens</name>
    <dbReference type="NCBI Taxonomy" id="157652"/>
    <lineage>
        <taxon>Eukaryota</taxon>
        <taxon>Viridiplantae</taxon>
        <taxon>Streptophyta</taxon>
        <taxon>Embryophyta</taxon>
        <taxon>Tracheophyta</taxon>
        <taxon>Spermatophyta</taxon>
        <taxon>Magnoliopsida</taxon>
        <taxon>eudicotyledons</taxon>
        <taxon>Gunneridae</taxon>
        <taxon>Pentapetalae</taxon>
        <taxon>rosids</taxon>
        <taxon>fabids</taxon>
        <taxon>Fabales</taxon>
        <taxon>Fabaceae</taxon>
        <taxon>Papilionoideae</taxon>
        <taxon>50 kb inversion clade</taxon>
        <taxon>NPAAA clade</taxon>
        <taxon>indigoferoid/millettioid clade</taxon>
        <taxon>Phaseoleae</taxon>
        <taxon>Mucuna</taxon>
    </lineage>
</organism>
<dbReference type="Proteomes" id="UP000257109">
    <property type="component" value="Unassembled WGS sequence"/>
</dbReference>
<dbReference type="PANTHER" id="PTHR45086:SF1">
    <property type="entry name" value="WD REPEAT-CONTAINING PROTEIN PCN"/>
    <property type="match status" value="1"/>
</dbReference>
<feature type="repeat" description="WD" evidence="1">
    <location>
        <begin position="184"/>
        <end position="225"/>
    </location>
</feature>
<dbReference type="InterPro" id="IPR001680">
    <property type="entry name" value="WD40_rpt"/>
</dbReference>
<dbReference type="EMBL" id="QJKJ01005405">
    <property type="protein sequence ID" value="RDX90415.1"/>
    <property type="molecule type" value="Genomic_DNA"/>
</dbReference>
<dbReference type="PANTHER" id="PTHR45086">
    <property type="entry name" value="WD REPEAT-CONTAINING PROTEIN PCN"/>
    <property type="match status" value="1"/>
</dbReference>
<dbReference type="PROSITE" id="PS50082">
    <property type="entry name" value="WD_REPEATS_2"/>
    <property type="match status" value="4"/>
</dbReference>
<dbReference type="InterPro" id="IPR015943">
    <property type="entry name" value="WD40/YVTN_repeat-like_dom_sf"/>
</dbReference>
<dbReference type="InterPro" id="IPR011047">
    <property type="entry name" value="Quinoprotein_ADH-like_sf"/>
</dbReference>